<reference evidence="2" key="2">
    <citation type="submission" date="2010-02" db="EMBL/GenBank/DDBJ databases">
        <title>Complete genome sequence of Marinobacter adhaerens type strain (HP15).</title>
        <authorList>
            <person name="Gaerdes A.A.M."/>
            <person name="Kaeppel E."/>
            <person name="Shezad A."/>
            <person name="Seebah S."/>
            <person name="Teeling H."/>
            <person name="Yarza P."/>
            <person name="Gloeckner F.O."/>
            <person name="Ullrich M.S."/>
        </authorList>
    </citation>
    <scope>NUCLEOTIDE SEQUENCE [LARGE SCALE GENOMIC DNA]</scope>
    <source>
        <strain evidence="2">DSM 23420 / HP15</strain>
    </source>
</reference>
<gene>
    <name evidence="1" type="ordered locus">HP15_743</name>
</gene>
<protein>
    <submittedName>
        <fullName evidence="1">Uncharacterized protein</fullName>
    </submittedName>
</protein>
<dbReference type="AlphaFoldDB" id="E4PQG4"/>
<dbReference type="KEGG" id="mad:HP15_743"/>
<accession>E4PQG4</accession>
<dbReference type="PATRIC" id="fig|225937.3.peg.753"/>
<dbReference type="Proteomes" id="UP000007077">
    <property type="component" value="Chromosome"/>
</dbReference>
<name>E4PQG4_MARAH</name>
<evidence type="ECO:0000313" key="2">
    <source>
        <dbReference type="Proteomes" id="UP000007077"/>
    </source>
</evidence>
<dbReference type="EMBL" id="CP001978">
    <property type="protein sequence ID" value="ADP96507.1"/>
    <property type="molecule type" value="Genomic_DNA"/>
</dbReference>
<organism evidence="1 2">
    <name type="scientific">Marinobacter adhaerens (strain DSM 23420 / HP15)</name>
    <dbReference type="NCBI Taxonomy" id="225937"/>
    <lineage>
        <taxon>Bacteria</taxon>
        <taxon>Pseudomonadati</taxon>
        <taxon>Pseudomonadota</taxon>
        <taxon>Gammaproteobacteria</taxon>
        <taxon>Pseudomonadales</taxon>
        <taxon>Marinobacteraceae</taxon>
        <taxon>Marinobacter</taxon>
    </lineage>
</organism>
<sequence length="41" mass="4665">MIGVHLNQVAINPDNLHDLRFIARVGLELHANLQVLDTFEQ</sequence>
<reference evidence="1 2" key="1">
    <citation type="journal article" date="2010" name="Stand. Genomic Sci.">
        <title>Complete genome sequence of Marinobacter adhaerens type strain (HP15), a diatom-interacting marine microorganism.</title>
        <authorList>
            <person name="Gardes A."/>
            <person name="Kaeppel E."/>
            <person name="Shehzad A."/>
            <person name="Seebah S."/>
            <person name="Teeling H."/>
            <person name="Yarza P."/>
            <person name="Glockner F.O."/>
            <person name="Grossart H.P."/>
            <person name="Ullrich M.S."/>
        </authorList>
    </citation>
    <scope>NUCLEOTIDE SEQUENCE [LARGE SCALE GENOMIC DNA]</scope>
    <source>
        <strain evidence="2">DSM 23420 / HP15</strain>
    </source>
</reference>
<evidence type="ECO:0000313" key="1">
    <source>
        <dbReference type="EMBL" id="ADP96507.1"/>
    </source>
</evidence>
<dbReference type="STRING" id="225937.HP15_743"/>
<proteinExistence type="predicted"/>
<dbReference type="HOGENOM" id="CLU_3272469_0_0_6"/>